<comment type="caution">
    <text evidence="6">The sequence shown here is derived from an EMBL/GenBank/DDBJ whole genome shotgun (WGS) entry which is preliminary data.</text>
</comment>
<dbReference type="GO" id="GO:0006508">
    <property type="term" value="P:proteolysis"/>
    <property type="evidence" value="ECO:0007669"/>
    <property type="project" value="UniProtKB-KW"/>
</dbReference>
<reference evidence="6" key="1">
    <citation type="submission" date="2021-06" db="EMBL/GenBank/DDBJ databases">
        <authorList>
            <person name="Hodson N. C."/>
            <person name="Mongue J. A."/>
            <person name="Jaron S. K."/>
        </authorList>
    </citation>
    <scope>NUCLEOTIDE SEQUENCE</scope>
</reference>
<keyword evidence="4" id="KW-0378">Hydrolase</keyword>
<dbReference type="EMBL" id="CAJVCH010570279">
    <property type="protein sequence ID" value="CAG7834549.1"/>
    <property type="molecule type" value="Genomic_DNA"/>
</dbReference>
<accession>A0A8J2LJZ4</accession>
<evidence type="ECO:0000256" key="1">
    <source>
        <dbReference type="ARBA" id="ARBA00022645"/>
    </source>
</evidence>
<evidence type="ECO:0000256" key="2">
    <source>
        <dbReference type="ARBA" id="ARBA00022670"/>
    </source>
</evidence>
<organism evidence="6 7">
    <name type="scientific">Allacma fusca</name>
    <dbReference type="NCBI Taxonomy" id="39272"/>
    <lineage>
        <taxon>Eukaryota</taxon>
        <taxon>Metazoa</taxon>
        <taxon>Ecdysozoa</taxon>
        <taxon>Arthropoda</taxon>
        <taxon>Hexapoda</taxon>
        <taxon>Collembola</taxon>
        <taxon>Symphypleona</taxon>
        <taxon>Sminthuridae</taxon>
        <taxon>Allacma</taxon>
    </lineage>
</organism>
<sequence>MGAQESSDKAPLILWVSELPGFSCLRSVFLETGPFQVGPNNVVSERNTSWTRSHSMLYIDSPIGTGFSFSDSKESYETTSGEEGTEIYVALKQFFTLFKEFQPRDFYLAGENYAASLIPNIVKQIEAGNAKDDVKINMKGFIIGSPFIDVQQLYRGQALYNFGLIDKDQQKIMDENTDKSLELIQNGKTKEGTKVGLTNYFGPDSLITKFTGFEDYFNILSSKPSPEVGWFQNFIDSKEVHNYLHVGLHKYIDGDFGVLEHFISELTYSQGKLFEETLNKGYRILLYSPQFNLFVLQEGITKTVNNLKWNGADKFSKAPRKIWKVNDDVAGYVKMADNFAYAIVRNAGHYAIIDQGVWVSDLVEKFLNNKEF</sequence>
<keyword evidence="1" id="KW-0121">Carboxypeptidase</keyword>
<dbReference type="PANTHER" id="PTHR11802:SF472">
    <property type="entry name" value="SERINE CARBOXYPEPTIDASE CPVL-RELATED"/>
    <property type="match status" value="1"/>
</dbReference>
<dbReference type="AlphaFoldDB" id="A0A8J2LJZ4"/>
<gene>
    <name evidence="6" type="ORF">AFUS01_LOCUS44044</name>
</gene>
<evidence type="ECO:0000256" key="3">
    <source>
        <dbReference type="ARBA" id="ARBA00022729"/>
    </source>
</evidence>
<evidence type="ECO:0000313" key="7">
    <source>
        <dbReference type="Proteomes" id="UP000708208"/>
    </source>
</evidence>
<protein>
    <submittedName>
        <fullName evidence="6">Uncharacterized protein</fullName>
    </submittedName>
</protein>
<evidence type="ECO:0000313" key="6">
    <source>
        <dbReference type="EMBL" id="CAG7834549.1"/>
    </source>
</evidence>
<dbReference type="PANTHER" id="PTHR11802">
    <property type="entry name" value="SERINE PROTEASE FAMILY S10 SERINE CARBOXYPEPTIDASE"/>
    <property type="match status" value="1"/>
</dbReference>
<dbReference type="InterPro" id="IPR001563">
    <property type="entry name" value="Peptidase_S10"/>
</dbReference>
<proteinExistence type="predicted"/>
<keyword evidence="3" id="KW-0732">Signal</keyword>
<dbReference type="OrthoDB" id="443318at2759"/>
<keyword evidence="2" id="KW-0645">Protease</keyword>
<keyword evidence="7" id="KW-1185">Reference proteome</keyword>
<dbReference type="Proteomes" id="UP000708208">
    <property type="component" value="Unassembled WGS sequence"/>
</dbReference>
<dbReference type="GO" id="GO:0004185">
    <property type="term" value="F:serine-type carboxypeptidase activity"/>
    <property type="evidence" value="ECO:0007669"/>
    <property type="project" value="InterPro"/>
</dbReference>
<evidence type="ECO:0000256" key="5">
    <source>
        <dbReference type="ARBA" id="ARBA00023180"/>
    </source>
</evidence>
<name>A0A8J2LJZ4_9HEXA</name>
<evidence type="ECO:0000256" key="4">
    <source>
        <dbReference type="ARBA" id="ARBA00022801"/>
    </source>
</evidence>
<dbReference type="Pfam" id="PF00450">
    <property type="entry name" value="Peptidase_S10"/>
    <property type="match status" value="1"/>
</dbReference>
<keyword evidence="5" id="KW-0325">Glycoprotein</keyword>